<dbReference type="KEGG" id="nfl:COO91_07381"/>
<organism evidence="1 2">
    <name type="scientific">Nostoc flagelliforme CCNUN1</name>
    <dbReference type="NCBI Taxonomy" id="2038116"/>
    <lineage>
        <taxon>Bacteria</taxon>
        <taxon>Bacillati</taxon>
        <taxon>Cyanobacteriota</taxon>
        <taxon>Cyanophyceae</taxon>
        <taxon>Nostocales</taxon>
        <taxon>Nostocaceae</taxon>
        <taxon>Nostoc</taxon>
    </lineage>
</organism>
<name>A0A2K8T148_9NOSO</name>
<dbReference type="AlphaFoldDB" id="A0A2K8T148"/>
<evidence type="ECO:0000313" key="2">
    <source>
        <dbReference type="Proteomes" id="UP000232003"/>
    </source>
</evidence>
<proteinExistence type="predicted"/>
<gene>
    <name evidence="1" type="ORF">COO91_07381</name>
</gene>
<accession>A0A2K8T148</accession>
<keyword evidence="2" id="KW-1185">Reference proteome</keyword>
<evidence type="ECO:0000313" key="1">
    <source>
        <dbReference type="EMBL" id="AUB41333.1"/>
    </source>
</evidence>
<dbReference type="Proteomes" id="UP000232003">
    <property type="component" value="Chromosome"/>
</dbReference>
<sequence length="38" mass="4393">MLKILAKIAVENTSFNLAIASFIYKIYFALTCHECILW</sequence>
<protein>
    <submittedName>
        <fullName evidence="1">Uncharacterized protein</fullName>
    </submittedName>
</protein>
<reference evidence="1 2" key="1">
    <citation type="submission" date="2017-11" db="EMBL/GenBank/DDBJ databases">
        <title>Complete genome of a free-living desiccation-tolerant cyanobacterium and its photosynthetic adaptation to extreme terrestrial habitat.</title>
        <authorList>
            <person name="Shang J."/>
        </authorList>
    </citation>
    <scope>NUCLEOTIDE SEQUENCE [LARGE SCALE GENOMIC DNA]</scope>
    <source>
        <strain evidence="1 2">CCNUN1</strain>
    </source>
</reference>
<dbReference type="EMBL" id="CP024785">
    <property type="protein sequence ID" value="AUB41333.1"/>
    <property type="molecule type" value="Genomic_DNA"/>
</dbReference>